<comment type="caution">
    <text evidence="1">The sequence shown here is derived from an EMBL/GenBank/DDBJ whole genome shotgun (WGS) entry which is preliminary data.</text>
</comment>
<protein>
    <submittedName>
        <fullName evidence="1">33808_t:CDS:1</fullName>
    </submittedName>
</protein>
<name>A0ACA9Q7G0_9GLOM</name>
<proteinExistence type="predicted"/>
<evidence type="ECO:0000313" key="2">
    <source>
        <dbReference type="Proteomes" id="UP000789920"/>
    </source>
</evidence>
<dbReference type="Proteomes" id="UP000789920">
    <property type="component" value="Unassembled WGS sequence"/>
</dbReference>
<evidence type="ECO:0000313" key="1">
    <source>
        <dbReference type="EMBL" id="CAG8738966.1"/>
    </source>
</evidence>
<organism evidence="1 2">
    <name type="scientific">Racocetra persica</name>
    <dbReference type="NCBI Taxonomy" id="160502"/>
    <lineage>
        <taxon>Eukaryota</taxon>
        <taxon>Fungi</taxon>
        <taxon>Fungi incertae sedis</taxon>
        <taxon>Mucoromycota</taxon>
        <taxon>Glomeromycotina</taxon>
        <taxon>Glomeromycetes</taxon>
        <taxon>Diversisporales</taxon>
        <taxon>Gigasporaceae</taxon>
        <taxon>Racocetra</taxon>
    </lineage>
</organism>
<reference evidence="1" key="1">
    <citation type="submission" date="2021-06" db="EMBL/GenBank/DDBJ databases">
        <authorList>
            <person name="Kallberg Y."/>
            <person name="Tangrot J."/>
            <person name="Rosling A."/>
        </authorList>
    </citation>
    <scope>NUCLEOTIDE SEQUENCE</scope>
    <source>
        <strain evidence="1">MA461A</strain>
    </source>
</reference>
<accession>A0ACA9Q7G0</accession>
<sequence>MVALVFSFVIKDIIDYFISIKSSEEEIRLGKKNQEFKVKSNLWGNLFDNSNTETKPENRSTEDSFIDDRESDDDIIL</sequence>
<gene>
    <name evidence="1" type="ORF">RPERSI_LOCUS12957</name>
</gene>
<keyword evidence="2" id="KW-1185">Reference proteome</keyword>
<feature type="non-terminal residue" evidence="1">
    <location>
        <position position="77"/>
    </location>
</feature>
<dbReference type="EMBL" id="CAJVQC010028228">
    <property type="protein sequence ID" value="CAG8738966.1"/>
    <property type="molecule type" value="Genomic_DNA"/>
</dbReference>